<accession>A0AAV8X5G4</accession>
<feature type="compositionally biased region" description="Basic and acidic residues" evidence="1">
    <location>
        <begin position="203"/>
        <end position="213"/>
    </location>
</feature>
<proteinExistence type="predicted"/>
<dbReference type="AlphaFoldDB" id="A0AAV8X5G4"/>
<dbReference type="EMBL" id="JANEYF010003798">
    <property type="protein sequence ID" value="KAJ8933975.1"/>
    <property type="molecule type" value="Genomic_DNA"/>
</dbReference>
<feature type="compositionally biased region" description="Polar residues" evidence="1">
    <location>
        <begin position="190"/>
        <end position="202"/>
    </location>
</feature>
<sequence length="364" mass="41077">MSNKCSYTVLTGSAGDSTESLLRQHANPHTEIEVFDSEIATPSRGTMIKSKSAYVIKKKYHMDISPTLDEESKETSKKRVEFDSTALKLTREPISVPNFTILSLPTPVLTPVEATKLVYLDKNVKEHNEKNIYENFNPVKRGESYSSHLGYADNPLYQQMIISLQENSEENVSSTSDYASIETVNRLSSASSYSVKTGTPQEENQKNKERDKTGPFGFCNPNYMGPDIKALLNENVDRKNVVKLLANEEIKNSDEEDVLELQTFNGIISKNTKVLYRHSSRVNRPPKSLAIDKNQSRPSVDKFRALSASRVERTVRIEQVKPDTVKGPRLEPPVPLYVYVIGGKEQGQVTVFQRPISIWKLKLF</sequence>
<evidence type="ECO:0000313" key="2">
    <source>
        <dbReference type="EMBL" id="KAJ8933975.1"/>
    </source>
</evidence>
<reference evidence="2" key="1">
    <citation type="journal article" date="2023" name="Insect Mol. Biol.">
        <title>Genome sequencing provides insights into the evolution of gene families encoding plant cell wall-degrading enzymes in longhorned beetles.</title>
        <authorList>
            <person name="Shin N.R."/>
            <person name="Okamura Y."/>
            <person name="Kirsch R."/>
            <person name="Pauchet Y."/>
        </authorList>
    </citation>
    <scope>NUCLEOTIDE SEQUENCE</scope>
    <source>
        <strain evidence="2">RBIC_L_NR</strain>
    </source>
</reference>
<protein>
    <submittedName>
        <fullName evidence="2">Uncharacterized protein</fullName>
    </submittedName>
</protein>
<keyword evidence="3" id="KW-1185">Reference proteome</keyword>
<comment type="caution">
    <text evidence="2">The sequence shown here is derived from an EMBL/GenBank/DDBJ whole genome shotgun (WGS) entry which is preliminary data.</text>
</comment>
<evidence type="ECO:0000256" key="1">
    <source>
        <dbReference type="SAM" id="MobiDB-lite"/>
    </source>
</evidence>
<dbReference type="Proteomes" id="UP001162156">
    <property type="component" value="Unassembled WGS sequence"/>
</dbReference>
<organism evidence="2 3">
    <name type="scientific">Rhamnusium bicolor</name>
    <dbReference type="NCBI Taxonomy" id="1586634"/>
    <lineage>
        <taxon>Eukaryota</taxon>
        <taxon>Metazoa</taxon>
        <taxon>Ecdysozoa</taxon>
        <taxon>Arthropoda</taxon>
        <taxon>Hexapoda</taxon>
        <taxon>Insecta</taxon>
        <taxon>Pterygota</taxon>
        <taxon>Neoptera</taxon>
        <taxon>Endopterygota</taxon>
        <taxon>Coleoptera</taxon>
        <taxon>Polyphaga</taxon>
        <taxon>Cucujiformia</taxon>
        <taxon>Chrysomeloidea</taxon>
        <taxon>Cerambycidae</taxon>
        <taxon>Lepturinae</taxon>
        <taxon>Rhagiini</taxon>
        <taxon>Rhamnusium</taxon>
    </lineage>
</organism>
<gene>
    <name evidence="2" type="ORF">NQ314_013666</name>
</gene>
<evidence type="ECO:0000313" key="3">
    <source>
        <dbReference type="Proteomes" id="UP001162156"/>
    </source>
</evidence>
<feature type="region of interest" description="Disordered" evidence="1">
    <location>
        <begin position="190"/>
        <end position="215"/>
    </location>
</feature>
<name>A0AAV8X5G4_9CUCU</name>